<dbReference type="VEuPathDB" id="FungiDB:ATCC64974_41230"/>
<dbReference type="Proteomes" id="UP000197666">
    <property type="component" value="Unassembled WGS sequence"/>
</dbReference>
<keyword evidence="5" id="KW-0378">Hydrolase</keyword>
<dbReference type="Gene3D" id="3.40.390.10">
    <property type="entry name" value="Collagenase (Catalytic Domain)"/>
    <property type="match status" value="1"/>
</dbReference>
<reference evidence="6" key="1">
    <citation type="submission" date="2018-10" db="EMBL/GenBank/DDBJ databases">
        <title>FDA dAtabase for Regulatory Grade micrObial Sequences (FDA-ARGOS): Supporting development and validation of Infectious Disease Dx tests.</title>
        <authorList>
            <person name="Kerrigan L."/>
            <person name="Tallon L."/>
            <person name="Sadzewicz L."/>
            <person name="Sengamalay N."/>
            <person name="Ott S."/>
            <person name="Godinez A."/>
            <person name="Nagaraj S."/>
            <person name="Vavikolanu K."/>
            <person name="Nadendla S."/>
            <person name="George J."/>
            <person name="Sichtig H."/>
        </authorList>
    </citation>
    <scope>NUCLEOTIDE SEQUENCE [LARGE SCALE GENOMIC DNA]</scope>
    <source>
        <strain evidence="6">FDAARGOS_311</strain>
    </source>
</reference>
<dbReference type="SUPFAM" id="SSF141086">
    <property type="entry name" value="Agglutinin HPA-like"/>
    <property type="match status" value="1"/>
</dbReference>
<dbReference type="VEuPathDB" id="FungiDB:An12g02780"/>
<sequence>MAPAFSRVCFYNYQNGAEDQSERVQYSLKENPENGSITVPLRIEDSDSPLDLDLISSKLWRPGRELKIGFLSGTEWQRDQVKKYATHWTLYANIRFTFVTDMASFPPDVLVDFDASKGTWSYLGTDCGYWSSQGRPSVNLAWIIDRRPQAELRADILHQFGHVLGRVHEDEKPQALFPWNTDQIYRDLGGPPTCWDRSQVDRCYFARFLLKTVQGTQIDPSSIMRNYYPSTWTWNEGRTIFNLDLSEHDKEYIRYYYPSQGNLARNFNTMEIDRPEKVETIQKHHEKKQCFNQTQSESSNIITGINWVSFRPHNRIRLDANIVEHDQKKGTASIRVWSESPMYSAGMNWFEMGSRFPFVQHGVFNCHDLQGKGKSKTITFSTPFSEPPRVVCLIKSLDLDGENNWRFRASPTRITAKGFKVSAEAWHNSTLYEANVVWVAHPADRSNVASGGVAATDTRPWWKPQQNNSFEVTFDKPFLKQTVTSFTREASVNSQANETLQAKGVQIVGYDLNGPREVLVHQLKKIDVLISCITWEHLESQNPWIEAAKEAGVKRFVPSEWVGPAPRGIIDIKDKKLDILGVIQRVGLPYTLIDVGCWFQVWVPKISSGRSDHAHSIYIDHRIVGDGNQKFGLTDMGDIGKYVAQIISDARTLNRRVFAYTEVLSMNEIWDTMATVSGEIPPRDYVSEEDLREIIESCGKRWHEHGAKVDIMDVANYNMGQYRISWCIRGDNTPEFADYLGYLDFWKLFPDFPKVRSLKAFYQQVVTGPCAGYGPATSE</sequence>
<dbReference type="AlphaFoldDB" id="A0A505I7B3"/>
<proteinExistence type="predicted"/>
<dbReference type="Gene3D" id="3.40.50.720">
    <property type="entry name" value="NAD(P)-binding Rossmann-like Domain"/>
    <property type="match status" value="1"/>
</dbReference>
<dbReference type="InterPro" id="IPR008030">
    <property type="entry name" value="NmrA-like"/>
</dbReference>
<dbReference type="VEuPathDB" id="FungiDB:M747DRAFT_298647"/>
<name>A0A505I7B3_ASPNG</name>
<dbReference type="InterPro" id="IPR051609">
    <property type="entry name" value="NmrA/Isoflavone_reductase-like"/>
</dbReference>
<dbReference type="Gene3D" id="3.90.25.10">
    <property type="entry name" value="UDP-galactose 4-epimerase, domain 1"/>
    <property type="match status" value="1"/>
</dbReference>
<evidence type="ECO:0000256" key="2">
    <source>
        <dbReference type="ARBA" id="ARBA00023002"/>
    </source>
</evidence>
<evidence type="ECO:0000259" key="4">
    <source>
        <dbReference type="Pfam" id="PF09458"/>
    </source>
</evidence>
<dbReference type="InterPro" id="IPR024079">
    <property type="entry name" value="MetalloPept_cat_dom_sf"/>
</dbReference>
<keyword evidence="2" id="KW-0560">Oxidoreductase</keyword>
<comment type="caution">
    <text evidence="5">The sequence shown here is derived from an EMBL/GenBank/DDBJ whole genome shotgun (WGS) entry which is preliminary data.</text>
</comment>
<dbReference type="GO" id="GO:0030246">
    <property type="term" value="F:carbohydrate binding"/>
    <property type="evidence" value="ECO:0007669"/>
    <property type="project" value="InterPro"/>
</dbReference>
<dbReference type="SUPFAM" id="SSF51735">
    <property type="entry name" value="NAD(P)-binding Rossmann-fold domains"/>
    <property type="match status" value="1"/>
</dbReference>
<dbReference type="InterPro" id="IPR019019">
    <property type="entry name" value="H-type_lectin_domain"/>
</dbReference>
<accession>A0A505I7B3</accession>
<evidence type="ECO:0000256" key="1">
    <source>
        <dbReference type="ARBA" id="ARBA00022857"/>
    </source>
</evidence>
<dbReference type="PANTHER" id="PTHR47706">
    <property type="entry name" value="NMRA-LIKE FAMILY PROTEIN"/>
    <property type="match status" value="1"/>
</dbReference>
<dbReference type="Gene3D" id="2.60.40.2080">
    <property type="match status" value="2"/>
</dbReference>
<dbReference type="InterPro" id="IPR036291">
    <property type="entry name" value="NAD(P)-bd_dom_sf"/>
</dbReference>
<dbReference type="VEuPathDB" id="FungiDB:M747DRAFT_322918"/>
<dbReference type="InterPro" id="IPR037221">
    <property type="entry name" value="H-type_lectin_dom_sf"/>
</dbReference>
<feature type="domain" description="NmrA-like" evidence="3">
    <location>
        <begin position="482"/>
        <end position="695"/>
    </location>
</feature>
<feature type="domain" description="H-type lectin" evidence="4">
    <location>
        <begin position="375"/>
        <end position="441"/>
    </location>
</feature>
<dbReference type="Pfam" id="PF05368">
    <property type="entry name" value="NmrA"/>
    <property type="match status" value="1"/>
</dbReference>
<evidence type="ECO:0000313" key="5">
    <source>
        <dbReference type="EMBL" id="TPR05352.1"/>
    </source>
</evidence>
<dbReference type="Pfam" id="PF09458">
    <property type="entry name" value="H_lectin"/>
    <property type="match status" value="1"/>
</dbReference>
<evidence type="ECO:0000259" key="3">
    <source>
        <dbReference type="Pfam" id="PF05368"/>
    </source>
</evidence>
<keyword evidence="1" id="KW-0521">NADP</keyword>
<dbReference type="SUPFAM" id="SSF55486">
    <property type="entry name" value="Metalloproteases ('zincins'), catalytic domain"/>
    <property type="match status" value="1"/>
</dbReference>
<evidence type="ECO:0000313" key="6">
    <source>
        <dbReference type="Proteomes" id="UP000197666"/>
    </source>
</evidence>
<protein>
    <submittedName>
        <fullName evidence="5">Glycosyl hydrolases 15 family protein</fullName>
    </submittedName>
</protein>
<dbReference type="GO" id="GO:0016491">
    <property type="term" value="F:oxidoreductase activity"/>
    <property type="evidence" value="ECO:0007669"/>
    <property type="project" value="UniProtKB-KW"/>
</dbReference>
<organism evidence="5 6">
    <name type="scientific">Aspergillus niger</name>
    <dbReference type="NCBI Taxonomy" id="5061"/>
    <lineage>
        <taxon>Eukaryota</taxon>
        <taxon>Fungi</taxon>
        <taxon>Dikarya</taxon>
        <taxon>Ascomycota</taxon>
        <taxon>Pezizomycotina</taxon>
        <taxon>Eurotiomycetes</taxon>
        <taxon>Eurotiomycetidae</taxon>
        <taxon>Eurotiales</taxon>
        <taxon>Aspergillaceae</taxon>
        <taxon>Aspergillus</taxon>
        <taxon>Aspergillus subgen. Circumdati</taxon>
    </lineage>
</organism>
<dbReference type="GO" id="GO:0007155">
    <property type="term" value="P:cell adhesion"/>
    <property type="evidence" value="ECO:0007669"/>
    <property type="project" value="InterPro"/>
</dbReference>
<gene>
    <name evidence="5" type="ORF">CAN33_0034305</name>
</gene>
<dbReference type="GO" id="GO:0008237">
    <property type="term" value="F:metallopeptidase activity"/>
    <property type="evidence" value="ECO:0007669"/>
    <property type="project" value="InterPro"/>
</dbReference>
<dbReference type="VEuPathDB" id="FungiDB:ASPNIDRAFT2_1118381"/>
<dbReference type="EMBL" id="NKJJ02000002">
    <property type="protein sequence ID" value="TPR05352.1"/>
    <property type="molecule type" value="Genomic_DNA"/>
</dbReference>
<dbReference type="VEuPathDB" id="FungiDB:An07g03520"/>
<dbReference type="PANTHER" id="PTHR47706:SF9">
    <property type="entry name" value="NMRA-LIKE DOMAIN-CONTAINING PROTEIN-RELATED"/>
    <property type="match status" value="1"/>
</dbReference>